<accession>A0A2H6KI92</accession>
<dbReference type="InterPro" id="IPR008271">
    <property type="entry name" value="Ser/Thr_kinase_AS"/>
</dbReference>
<dbReference type="GO" id="GO:0005524">
    <property type="term" value="F:ATP binding"/>
    <property type="evidence" value="ECO:0007669"/>
    <property type="project" value="UniProtKB-UniRule"/>
</dbReference>
<reference evidence="9 10" key="1">
    <citation type="journal article" date="2017" name="BMC Genomics">
        <title>Whole-genome assembly of Babesia ovata and comparative genomics between closely related pathogens.</title>
        <authorList>
            <person name="Yamagishi J."/>
            <person name="Asada M."/>
            <person name="Hakimi H."/>
            <person name="Tanaka T.Q."/>
            <person name="Sugimoto C."/>
            <person name="Kawazu S."/>
        </authorList>
    </citation>
    <scope>NUCLEOTIDE SEQUENCE [LARGE SCALE GENOMIC DNA]</scope>
    <source>
        <strain evidence="9 10">Miyake</strain>
    </source>
</reference>
<gene>
    <name evidence="9" type="ORF">BOVATA_041990</name>
</gene>
<evidence type="ECO:0000259" key="8">
    <source>
        <dbReference type="PROSITE" id="PS50011"/>
    </source>
</evidence>
<evidence type="ECO:0000256" key="5">
    <source>
        <dbReference type="ARBA" id="ARBA00022840"/>
    </source>
</evidence>
<dbReference type="PROSITE" id="PS00108">
    <property type="entry name" value="PROTEIN_KINASE_ST"/>
    <property type="match status" value="1"/>
</dbReference>
<feature type="binding site" evidence="6">
    <location>
        <position position="34"/>
    </location>
    <ligand>
        <name>ATP</name>
        <dbReference type="ChEBI" id="CHEBI:30616"/>
    </ligand>
</feature>
<dbReference type="Pfam" id="PF00069">
    <property type="entry name" value="Pkinase"/>
    <property type="match status" value="2"/>
</dbReference>
<evidence type="ECO:0000313" key="10">
    <source>
        <dbReference type="Proteomes" id="UP000236319"/>
    </source>
</evidence>
<name>A0A2H6KI92_9APIC</name>
<dbReference type="Gene3D" id="3.30.200.20">
    <property type="entry name" value="Phosphorylase Kinase, domain 1"/>
    <property type="match status" value="1"/>
</dbReference>
<dbReference type="SMART" id="SM00220">
    <property type="entry name" value="S_TKc"/>
    <property type="match status" value="1"/>
</dbReference>
<evidence type="ECO:0000256" key="7">
    <source>
        <dbReference type="RuleBase" id="RU000304"/>
    </source>
</evidence>
<feature type="domain" description="Protein kinase" evidence="8">
    <location>
        <begin position="4"/>
        <end position="301"/>
    </location>
</feature>
<evidence type="ECO:0000256" key="2">
    <source>
        <dbReference type="ARBA" id="ARBA00022679"/>
    </source>
</evidence>
<dbReference type="GeneID" id="39876476"/>
<evidence type="ECO:0000256" key="6">
    <source>
        <dbReference type="PROSITE-ProRule" id="PRU10141"/>
    </source>
</evidence>
<dbReference type="PROSITE" id="PS50011">
    <property type="entry name" value="PROTEIN_KINASE_DOM"/>
    <property type="match status" value="1"/>
</dbReference>
<keyword evidence="3 6" id="KW-0547">Nucleotide-binding</keyword>
<keyword evidence="5 6" id="KW-0067">ATP-binding</keyword>
<dbReference type="InterPro" id="IPR011009">
    <property type="entry name" value="Kinase-like_dom_sf"/>
</dbReference>
<comment type="caution">
    <text evidence="9">The sequence shown here is derived from an EMBL/GenBank/DDBJ whole genome shotgun (WGS) entry which is preliminary data.</text>
</comment>
<dbReference type="SUPFAM" id="SSF56112">
    <property type="entry name" value="Protein kinase-like (PK-like)"/>
    <property type="match status" value="1"/>
</dbReference>
<protein>
    <submittedName>
        <fullName evidence="9">AGC kinase</fullName>
    </submittedName>
</protein>
<keyword evidence="4 9" id="KW-0418">Kinase</keyword>
<dbReference type="PANTHER" id="PTHR24353:SF37">
    <property type="entry name" value="CAMP-DEPENDENT PROTEIN KINASE CATALYTIC SUBUNIT PRKX"/>
    <property type="match status" value="1"/>
</dbReference>
<evidence type="ECO:0000256" key="4">
    <source>
        <dbReference type="ARBA" id="ARBA00022777"/>
    </source>
</evidence>
<keyword evidence="2" id="KW-0808">Transferase</keyword>
<comment type="similarity">
    <text evidence="7">Belongs to the protein kinase superfamily.</text>
</comment>
<dbReference type="GO" id="GO:0005952">
    <property type="term" value="C:cAMP-dependent protein kinase complex"/>
    <property type="evidence" value="ECO:0007669"/>
    <property type="project" value="TreeGrafter"/>
</dbReference>
<evidence type="ECO:0000256" key="1">
    <source>
        <dbReference type="ARBA" id="ARBA00022527"/>
    </source>
</evidence>
<dbReference type="VEuPathDB" id="PiroplasmaDB:BOVATA_041990"/>
<dbReference type="InterPro" id="IPR000719">
    <property type="entry name" value="Prot_kinase_dom"/>
</dbReference>
<organism evidence="9 10">
    <name type="scientific">Babesia ovata</name>
    <dbReference type="NCBI Taxonomy" id="189622"/>
    <lineage>
        <taxon>Eukaryota</taxon>
        <taxon>Sar</taxon>
        <taxon>Alveolata</taxon>
        <taxon>Apicomplexa</taxon>
        <taxon>Aconoidasida</taxon>
        <taxon>Piroplasmida</taxon>
        <taxon>Babesiidae</taxon>
        <taxon>Babesia</taxon>
    </lineage>
</organism>
<evidence type="ECO:0000256" key="3">
    <source>
        <dbReference type="ARBA" id="ARBA00022741"/>
    </source>
</evidence>
<dbReference type="AlphaFoldDB" id="A0A2H6KI92"/>
<dbReference type="RefSeq" id="XP_028868949.1">
    <property type="nucleotide sequence ID" value="XM_029013116.1"/>
</dbReference>
<dbReference type="InterPro" id="IPR017441">
    <property type="entry name" value="Protein_kinase_ATP_BS"/>
</dbReference>
<dbReference type="GO" id="GO:0004691">
    <property type="term" value="F:cAMP-dependent protein kinase activity"/>
    <property type="evidence" value="ECO:0007669"/>
    <property type="project" value="TreeGrafter"/>
</dbReference>
<sequence>MEDFELERNIGCGNFSQIWHVTLKARPQESYALKIVNVQTVKRNDLVTFVQQERNAMLSLNNPGHPNVIRMIDTFRDNENVYLLYEYAKGGELWEEIKNVGVQDKYISRVLVGQLLSGIEYIHNHGIVHRDLKCENVVIDGGVLKIIDFGTSKFVDELNAEEQSGEAYNECMGVRSGRDIKNYEIHGNHGSISLHRATMMRRKFKHYVGTPNFMPPEAISNISSGYAGDLWAFGCTIYQLLLGFNCFNGSSNYFIYKKIKDNQIEFPDNFDPDAMDLIKQLLCTNPRERLSLARVREHKFFAGIRDSMPHAVPLETFNTLDTALRRACYKVQESIFNLTVKRENATNDDHNEIKEAISWIEQHSTPEISDAIRFNYVRTKDQLALEIDEANRYMAEQLPNDC</sequence>
<dbReference type="Proteomes" id="UP000236319">
    <property type="component" value="Unassembled WGS sequence"/>
</dbReference>
<dbReference type="PROSITE" id="PS00107">
    <property type="entry name" value="PROTEIN_KINASE_ATP"/>
    <property type="match status" value="1"/>
</dbReference>
<proteinExistence type="inferred from homology"/>
<dbReference type="PANTHER" id="PTHR24353">
    <property type="entry name" value="CYCLIC NUCLEOTIDE-DEPENDENT PROTEIN KINASE"/>
    <property type="match status" value="1"/>
</dbReference>
<dbReference type="OrthoDB" id="347657at2759"/>
<dbReference type="Gene3D" id="1.10.510.10">
    <property type="entry name" value="Transferase(Phosphotransferase) domain 1"/>
    <property type="match status" value="1"/>
</dbReference>
<keyword evidence="10" id="KW-1185">Reference proteome</keyword>
<keyword evidence="1 7" id="KW-0723">Serine/threonine-protein kinase</keyword>
<dbReference type="EMBL" id="BDSA01000006">
    <property type="protein sequence ID" value="GBE62706.1"/>
    <property type="molecule type" value="Genomic_DNA"/>
</dbReference>
<evidence type="ECO:0000313" key="9">
    <source>
        <dbReference type="EMBL" id="GBE62706.1"/>
    </source>
</evidence>